<dbReference type="Proteomes" id="UP000790347">
    <property type="component" value="Unassembled WGS sequence"/>
</dbReference>
<gene>
    <name evidence="1" type="ORF">DERF_016695</name>
</gene>
<dbReference type="AlphaFoldDB" id="A0A922HEU8"/>
<comment type="caution">
    <text evidence="1">The sequence shown here is derived from an EMBL/GenBank/DDBJ whole genome shotgun (WGS) entry which is preliminary data.</text>
</comment>
<name>A0A922HEU8_DERFA</name>
<sequence length="83" mass="10001">MNELNEQKDQDTLTFVLANNNNNNNSDNDNYKKKLLDKILCYSFLQYCRFVHQNSYDVFIKLVNKIFILLSKIIKNNHHYELE</sequence>
<evidence type="ECO:0000313" key="1">
    <source>
        <dbReference type="EMBL" id="KAH9490495.1"/>
    </source>
</evidence>
<evidence type="ECO:0000313" key="2">
    <source>
        <dbReference type="Proteomes" id="UP000790347"/>
    </source>
</evidence>
<reference evidence="1" key="1">
    <citation type="submission" date="2013-05" db="EMBL/GenBank/DDBJ databases">
        <authorList>
            <person name="Yim A.K.Y."/>
            <person name="Chan T.F."/>
            <person name="Ji K.M."/>
            <person name="Liu X.Y."/>
            <person name="Zhou J.W."/>
            <person name="Li R.Q."/>
            <person name="Yang K.Y."/>
            <person name="Li J."/>
            <person name="Li M."/>
            <person name="Law P.T.W."/>
            <person name="Wu Y.L."/>
            <person name="Cai Z.L."/>
            <person name="Qin H."/>
            <person name="Bao Y."/>
            <person name="Leung R.K.K."/>
            <person name="Ng P.K.S."/>
            <person name="Zou J."/>
            <person name="Zhong X.J."/>
            <person name="Ran P.X."/>
            <person name="Zhong N.S."/>
            <person name="Liu Z.G."/>
            <person name="Tsui S.K.W."/>
        </authorList>
    </citation>
    <scope>NUCLEOTIDE SEQUENCE</scope>
    <source>
        <strain evidence="1">Derf</strain>
        <tissue evidence="1">Whole organism</tissue>
    </source>
</reference>
<reference evidence="1" key="2">
    <citation type="journal article" date="2022" name="Res Sq">
        <title>Comparative Genomics Reveals Insights into the Divergent Evolution of Astigmatic Mites and Household Pest Adaptations.</title>
        <authorList>
            <person name="Xiong Q."/>
            <person name="Wan A.T.-Y."/>
            <person name="Liu X.-Y."/>
            <person name="Fung C.S.-H."/>
            <person name="Xiao X."/>
            <person name="Malainual N."/>
            <person name="Hou J."/>
            <person name="Wang L."/>
            <person name="Wang M."/>
            <person name="Yang K."/>
            <person name="Cui Y."/>
            <person name="Leung E."/>
            <person name="Nong W."/>
            <person name="Shin S.-K."/>
            <person name="Au S."/>
            <person name="Jeong K.Y."/>
            <person name="Chew F.T."/>
            <person name="Hui J."/>
            <person name="Leung T.F."/>
            <person name="Tungtrongchitr A."/>
            <person name="Zhong N."/>
            <person name="Liu Z."/>
            <person name="Tsui S."/>
        </authorList>
    </citation>
    <scope>NUCLEOTIDE SEQUENCE</scope>
    <source>
        <strain evidence="1">Derf</strain>
        <tissue evidence="1">Whole organism</tissue>
    </source>
</reference>
<proteinExistence type="predicted"/>
<dbReference type="EMBL" id="ASGP02000010">
    <property type="protein sequence ID" value="KAH9490495.1"/>
    <property type="molecule type" value="Genomic_DNA"/>
</dbReference>
<accession>A0A922HEU8</accession>
<protein>
    <submittedName>
        <fullName evidence="1">Uncharacterized protein</fullName>
    </submittedName>
</protein>
<keyword evidence="2" id="KW-1185">Reference proteome</keyword>
<organism evidence="1 2">
    <name type="scientific">Dermatophagoides farinae</name>
    <name type="common">American house dust mite</name>
    <dbReference type="NCBI Taxonomy" id="6954"/>
    <lineage>
        <taxon>Eukaryota</taxon>
        <taxon>Metazoa</taxon>
        <taxon>Ecdysozoa</taxon>
        <taxon>Arthropoda</taxon>
        <taxon>Chelicerata</taxon>
        <taxon>Arachnida</taxon>
        <taxon>Acari</taxon>
        <taxon>Acariformes</taxon>
        <taxon>Sarcoptiformes</taxon>
        <taxon>Astigmata</taxon>
        <taxon>Psoroptidia</taxon>
        <taxon>Analgoidea</taxon>
        <taxon>Pyroglyphidae</taxon>
        <taxon>Dermatophagoidinae</taxon>
        <taxon>Dermatophagoides</taxon>
    </lineage>
</organism>